<feature type="non-terminal residue" evidence="1">
    <location>
        <position position="1"/>
    </location>
</feature>
<sequence length="31" mass="3487">VLSVTLRPLVHGKKKIRLGNERLICDVENEG</sequence>
<evidence type="ECO:0000313" key="2">
    <source>
        <dbReference type="Proteomes" id="UP000011185"/>
    </source>
</evidence>
<dbReference type="Proteomes" id="UP000011185">
    <property type="component" value="Unassembled WGS sequence"/>
</dbReference>
<dbReference type="InParanoid" id="L7JUW8"/>
<dbReference type="AlphaFoldDB" id="L7JUW8"/>
<protein>
    <submittedName>
        <fullName evidence="1">Uncharacterized protein</fullName>
    </submittedName>
</protein>
<name>L7JUW8_TRAHO</name>
<gene>
    <name evidence="1" type="ORF">THOM_2475</name>
</gene>
<evidence type="ECO:0000313" key="1">
    <source>
        <dbReference type="EMBL" id="ELQ74562.1"/>
    </source>
</evidence>
<keyword evidence="2" id="KW-1185">Reference proteome</keyword>
<proteinExistence type="predicted"/>
<organism evidence="1 2">
    <name type="scientific">Trachipleistophora hominis</name>
    <name type="common">Microsporidian parasite</name>
    <dbReference type="NCBI Taxonomy" id="72359"/>
    <lineage>
        <taxon>Eukaryota</taxon>
        <taxon>Fungi</taxon>
        <taxon>Fungi incertae sedis</taxon>
        <taxon>Microsporidia</taxon>
        <taxon>Pleistophoridae</taxon>
        <taxon>Trachipleistophora</taxon>
    </lineage>
</organism>
<accession>L7JUW8</accession>
<dbReference type="EMBL" id="JH994035">
    <property type="protein sequence ID" value="ELQ74562.1"/>
    <property type="molecule type" value="Genomic_DNA"/>
</dbReference>
<dbReference type="VEuPathDB" id="MicrosporidiaDB:THOM_2475"/>
<dbReference type="HOGENOM" id="CLU_3401325_0_0_1"/>
<reference evidence="1 2" key="1">
    <citation type="journal article" date="2012" name="PLoS Pathog.">
        <title>The genome of the obligate intracellular parasite Trachipleistophora hominis: new insights into microsporidian genome dynamics and reductive evolution.</title>
        <authorList>
            <person name="Heinz E."/>
            <person name="Williams T.A."/>
            <person name="Nakjang S."/>
            <person name="Noel C.J."/>
            <person name="Swan D.C."/>
            <person name="Goldberg A.V."/>
            <person name="Harris S.R."/>
            <person name="Weinmaier T."/>
            <person name="Markert S."/>
            <person name="Becher D."/>
            <person name="Bernhardt J."/>
            <person name="Dagan T."/>
            <person name="Hacker C."/>
            <person name="Lucocq J.M."/>
            <person name="Schweder T."/>
            <person name="Rattei T."/>
            <person name="Hall N."/>
            <person name="Hirt R.P."/>
            <person name="Embley T.M."/>
        </authorList>
    </citation>
    <scope>NUCLEOTIDE SEQUENCE [LARGE SCALE GENOMIC DNA]</scope>
</reference>